<evidence type="ECO:0000313" key="2">
    <source>
        <dbReference type="EMBL" id="GMS89912.1"/>
    </source>
</evidence>
<feature type="transmembrane region" description="Helical" evidence="1">
    <location>
        <begin position="63"/>
        <end position="91"/>
    </location>
</feature>
<comment type="caution">
    <text evidence="2">The sequence shown here is derived from an EMBL/GenBank/DDBJ whole genome shotgun (WGS) entry which is preliminary data.</text>
</comment>
<reference evidence="2" key="1">
    <citation type="submission" date="2023-10" db="EMBL/GenBank/DDBJ databases">
        <title>Genome assembly of Pristionchus species.</title>
        <authorList>
            <person name="Yoshida K."/>
            <person name="Sommer R.J."/>
        </authorList>
    </citation>
    <scope>NUCLEOTIDE SEQUENCE</scope>
    <source>
        <strain evidence="2">RS0144</strain>
    </source>
</reference>
<keyword evidence="1" id="KW-0812">Transmembrane</keyword>
<name>A0AAV5T613_9BILA</name>
<dbReference type="EMBL" id="BTSX01000003">
    <property type="protein sequence ID" value="GMS89912.1"/>
    <property type="molecule type" value="Genomic_DNA"/>
</dbReference>
<keyword evidence="3" id="KW-1185">Reference proteome</keyword>
<dbReference type="AlphaFoldDB" id="A0AAV5T613"/>
<protein>
    <submittedName>
        <fullName evidence="2">Uncharacterized protein</fullName>
    </submittedName>
</protein>
<keyword evidence="1" id="KW-1133">Transmembrane helix</keyword>
<accession>A0AAV5T613</accession>
<sequence length="98" mass="11220">LLLLFFSVPVLFRVLTSVFVPLSSFFAFDFFTFVGRSSFVLTLNQSRFGKVGFGHINRFIITFLSYFPLIDGLIVFLSLLLPFLHLLTIFLSNDSFPL</sequence>
<evidence type="ECO:0000256" key="1">
    <source>
        <dbReference type="SAM" id="Phobius"/>
    </source>
</evidence>
<gene>
    <name evidence="2" type="ORF">PENTCL1PPCAC_12087</name>
</gene>
<dbReference type="Proteomes" id="UP001432027">
    <property type="component" value="Unassembled WGS sequence"/>
</dbReference>
<evidence type="ECO:0000313" key="3">
    <source>
        <dbReference type="Proteomes" id="UP001432027"/>
    </source>
</evidence>
<feature type="non-terminal residue" evidence="2">
    <location>
        <position position="1"/>
    </location>
</feature>
<organism evidence="2 3">
    <name type="scientific">Pristionchus entomophagus</name>
    <dbReference type="NCBI Taxonomy" id="358040"/>
    <lineage>
        <taxon>Eukaryota</taxon>
        <taxon>Metazoa</taxon>
        <taxon>Ecdysozoa</taxon>
        <taxon>Nematoda</taxon>
        <taxon>Chromadorea</taxon>
        <taxon>Rhabditida</taxon>
        <taxon>Rhabditina</taxon>
        <taxon>Diplogasteromorpha</taxon>
        <taxon>Diplogasteroidea</taxon>
        <taxon>Neodiplogasteridae</taxon>
        <taxon>Pristionchus</taxon>
    </lineage>
</organism>
<proteinExistence type="predicted"/>
<keyword evidence="1" id="KW-0472">Membrane</keyword>